<feature type="region of interest" description="Disordered" evidence="1">
    <location>
        <begin position="449"/>
        <end position="469"/>
    </location>
</feature>
<protein>
    <submittedName>
        <fullName evidence="2">Uncharacterized protein</fullName>
    </submittedName>
</protein>
<gene>
    <name evidence="2" type="primary">AVEN_196831_1</name>
    <name evidence="2" type="ORF">CEXT_70321</name>
</gene>
<dbReference type="Proteomes" id="UP001054945">
    <property type="component" value="Unassembled WGS sequence"/>
</dbReference>
<keyword evidence="3" id="KW-1185">Reference proteome</keyword>
<feature type="compositionally biased region" description="Acidic residues" evidence="1">
    <location>
        <begin position="340"/>
        <end position="349"/>
    </location>
</feature>
<feature type="compositionally biased region" description="Polar residues" evidence="1">
    <location>
        <begin position="449"/>
        <end position="459"/>
    </location>
</feature>
<sequence>MLKTENQYRPRVNMSLMQNRNHRDQSPPNRPKVAQKEVSPESKKSPVALKGRLPDTSSELPLLKKVLLRKVMDDKKAEESQVENQIEQGASSDEQFVTNEDFRNENGEASQETVSNRVYLEQFSRTLGFKMSEEVAPTPKPQPRPRLNASSLTPSPSSENVVSAASSEQKQEESEVEETKTVKSTSPPKGRLSRMMAVREDSDENSVMAEDPFVKSTECQTEITGSNLEHLNATETNKNDSESDIALRSYLTKMIIDLETVIKAYSLEQQQDLLKENAILKQNQDNKDTVIKKLLSRMEETQPWETFDEVSSLGASSISVSEIKDEICSNRKESETEAPPSEEDEDRDLEDEEILALQDKLRLQRKSWPTSDPDVSDQTELWRLEFPPPPPDMEEAPWVGVAKPIYPVVAEGLIEVVHPPEEEKREHAADATRSGEALTWDKVLHMRNSVRTKNSASESGDTRSGRKYSLIEESSTRSIGAMHQWAAVGVPSNVPQSTSYTSLMNPENRQDMLISETRGKVDPMNISQKNFGVLSIQAPPRGRKSSLPILPSPSTVCKARWLSMEDVKNNKQEYNHQSSISSSCSQETVVEMEIKPSFVETTSRLSDWPSSPCLPTIREDDQISCPLNTPLKSSPGRSVSHDLLTKRVSLPTGKQNYRTVSCPQGNPDSFHSLETVRDTTSQEVVKRDSVVLNLDLRSHHYQEVAQENQYYSNIRATNNSSRPALSSTAPLKR</sequence>
<feature type="region of interest" description="Disordered" evidence="1">
    <location>
        <begin position="74"/>
        <end position="97"/>
    </location>
</feature>
<feature type="region of interest" description="Disordered" evidence="1">
    <location>
        <begin position="130"/>
        <end position="193"/>
    </location>
</feature>
<feature type="compositionally biased region" description="Basic and acidic residues" evidence="1">
    <location>
        <begin position="34"/>
        <end position="44"/>
    </location>
</feature>
<name>A0AAV4XCD6_CAEEX</name>
<evidence type="ECO:0000313" key="3">
    <source>
        <dbReference type="Proteomes" id="UP001054945"/>
    </source>
</evidence>
<accession>A0AAV4XCD6</accession>
<dbReference type="AlphaFoldDB" id="A0AAV4XCD6"/>
<reference evidence="2 3" key="1">
    <citation type="submission" date="2021-06" db="EMBL/GenBank/DDBJ databases">
        <title>Caerostris extrusa draft genome.</title>
        <authorList>
            <person name="Kono N."/>
            <person name="Arakawa K."/>
        </authorList>
    </citation>
    <scope>NUCLEOTIDE SEQUENCE [LARGE SCALE GENOMIC DNA]</scope>
</reference>
<feature type="compositionally biased region" description="Polar residues" evidence="1">
    <location>
        <begin position="82"/>
        <end position="97"/>
    </location>
</feature>
<feature type="region of interest" description="Disordered" evidence="1">
    <location>
        <begin position="1"/>
        <end position="60"/>
    </location>
</feature>
<feature type="compositionally biased region" description="Basic and acidic residues" evidence="1">
    <location>
        <begin position="169"/>
        <end position="181"/>
    </location>
</feature>
<evidence type="ECO:0000313" key="2">
    <source>
        <dbReference type="EMBL" id="GIY92093.1"/>
    </source>
</evidence>
<comment type="caution">
    <text evidence="2">The sequence shown here is derived from an EMBL/GenBank/DDBJ whole genome shotgun (WGS) entry which is preliminary data.</text>
</comment>
<organism evidence="2 3">
    <name type="scientific">Caerostris extrusa</name>
    <name type="common">Bark spider</name>
    <name type="synonym">Caerostris bankana</name>
    <dbReference type="NCBI Taxonomy" id="172846"/>
    <lineage>
        <taxon>Eukaryota</taxon>
        <taxon>Metazoa</taxon>
        <taxon>Ecdysozoa</taxon>
        <taxon>Arthropoda</taxon>
        <taxon>Chelicerata</taxon>
        <taxon>Arachnida</taxon>
        <taxon>Araneae</taxon>
        <taxon>Araneomorphae</taxon>
        <taxon>Entelegynae</taxon>
        <taxon>Araneoidea</taxon>
        <taxon>Araneidae</taxon>
        <taxon>Caerostris</taxon>
    </lineage>
</organism>
<dbReference type="EMBL" id="BPLR01017496">
    <property type="protein sequence ID" value="GIY92093.1"/>
    <property type="molecule type" value="Genomic_DNA"/>
</dbReference>
<proteinExistence type="predicted"/>
<feature type="region of interest" description="Disordered" evidence="1">
    <location>
        <begin position="327"/>
        <end position="349"/>
    </location>
</feature>
<evidence type="ECO:0000256" key="1">
    <source>
        <dbReference type="SAM" id="MobiDB-lite"/>
    </source>
</evidence>
<feature type="compositionally biased region" description="Low complexity" evidence="1">
    <location>
        <begin position="154"/>
        <end position="168"/>
    </location>
</feature>